<keyword evidence="2" id="KW-0813">Transport</keyword>
<evidence type="ECO:0000256" key="4">
    <source>
        <dbReference type="ARBA" id="ARBA00022692"/>
    </source>
</evidence>
<feature type="transmembrane region" description="Helical" evidence="8">
    <location>
        <begin position="373"/>
        <end position="397"/>
    </location>
</feature>
<keyword evidence="6 8" id="KW-0472">Membrane</keyword>
<dbReference type="InterPro" id="IPR036259">
    <property type="entry name" value="MFS_trans_sf"/>
</dbReference>
<feature type="transmembrane region" description="Helical" evidence="8">
    <location>
        <begin position="321"/>
        <end position="339"/>
    </location>
</feature>
<dbReference type="PROSITE" id="PS50850">
    <property type="entry name" value="MFS"/>
    <property type="match status" value="1"/>
</dbReference>
<dbReference type="NCBIfam" id="TIGR00711">
    <property type="entry name" value="efflux_EmrB"/>
    <property type="match status" value="1"/>
</dbReference>
<dbReference type="PRINTS" id="PR01036">
    <property type="entry name" value="TCRTETB"/>
</dbReference>
<dbReference type="PANTHER" id="PTHR42718:SF42">
    <property type="entry name" value="EXPORT PROTEIN"/>
    <property type="match status" value="1"/>
</dbReference>
<feature type="transmembrane region" description="Helical" evidence="8">
    <location>
        <begin position="94"/>
        <end position="113"/>
    </location>
</feature>
<keyword evidence="5 8" id="KW-1133">Transmembrane helix</keyword>
<protein>
    <submittedName>
        <fullName evidence="10">Spectinomycin tetracycline efflux pump</fullName>
    </submittedName>
</protein>
<dbReference type="RefSeq" id="WP_130916010.1">
    <property type="nucleotide sequence ID" value="NZ_LR215973.1"/>
</dbReference>
<proteinExistence type="predicted"/>
<dbReference type="CDD" id="cd17321">
    <property type="entry name" value="MFS_MMR_MDR_like"/>
    <property type="match status" value="1"/>
</dbReference>
<dbReference type="GO" id="GO:0022857">
    <property type="term" value="F:transmembrane transporter activity"/>
    <property type="evidence" value="ECO:0007669"/>
    <property type="project" value="InterPro"/>
</dbReference>
<evidence type="ECO:0000256" key="5">
    <source>
        <dbReference type="ARBA" id="ARBA00022989"/>
    </source>
</evidence>
<feature type="transmembrane region" description="Helical" evidence="8">
    <location>
        <begin position="119"/>
        <end position="144"/>
    </location>
</feature>
<reference evidence="10 11" key="1">
    <citation type="submission" date="2019-02" db="EMBL/GenBank/DDBJ databases">
        <authorList>
            <consortium name="Pathogen Informatics"/>
        </authorList>
    </citation>
    <scope>NUCLEOTIDE SEQUENCE [LARGE SCALE GENOMIC DNA]</scope>
    <source>
        <strain evidence="10 11">3012STDY6756504</strain>
    </source>
</reference>
<dbReference type="InterPro" id="IPR020846">
    <property type="entry name" value="MFS_dom"/>
</dbReference>
<feature type="transmembrane region" description="Helical" evidence="8">
    <location>
        <begin position="282"/>
        <end position="301"/>
    </location>
</feature>
<dbReference type="Gene3D" id="1.20.1720.10">
    <property type="entry name" value="Multidrug resistance protein D"/>
    <property type="match status" value="1"/>
</dbReference>
<sequence>MTEILTTTPGAPPPTGLREQGGRPLAAVLAAVGIPTFMVTLDNLVVTNALPVIRAELGASLADLQWFVNAYTLAFASLLLTASAVGDRLGRRRIFLAGIAVFTLASAACAVATEPWQLIAARAVQGFGAAAVMPLSLTLLSAAVPEKMRSAAIGIWGGITGLGVALGPVVGGAVVDGLSWQWIFWINVPIGVLALPFAARMLDESRGGARRLDPLGLVLASAGVLAVVWGVIHGAEDGWTSFGVLSALIAGAILLTCLIAWELRVPEPMLPLRLFRSRAFRVSNTTGFTFSVGVFGSIFLLAQYFQVVQGLDPLAAGIRTLPWTMAPMVVAPIAGLIVDRVGARQLLAAGQASLAVALAWMATVISVDASYSAFVGPFLLGGLGMGLTFAPGATVVMAAADPEDRAIASGTNNTVREVGVAMGVAVLASVFASHGSYLDPQSYVDGLVPAVWVGAGIVAVGAFVALLLPSRIEPAGSAEAPARKAETREARSAGAAFPPPAENGGVPVGTA</sequence>
<keyword evidence="4 8" id="KW-0812">Transmembrane</keyword>
<feature type="transmembrane region" description="Helical" evidence="8">
    <location>
        <begin position="238"/>
        <end position="261"/>
    </location>
</feature>
<name>A0A4U8VTQ4_9NOCA</name>
<feature type="domain" description="Major facilitator superfamily (MFS) profile" evidence="9">
    <location>
        <begin position="28"/>
        <end position="473"/>
    </location>
</feature>
<evidence type="ECO:0000256" key="1">
    <source>
        <dbReference type="ARBA" id="ARBA00004651"/>
    </source>
</evidence>
<accession>A0A4U8VTQ4</accession>
<feature type="transmembrane region" description="Helical" evidence="8">
    <location>
        <begin position="151"/>
        <end position="170"/>
    </location>
</feature>
<feature type="compositionally biased region" description="Basic and acidic residues" evidence="7">
    <location>
        <begin position="481"/>
        <end position="491"/>
    </location>
</feature>
<evidence type="ECO:0000313" key="10">
    <source>
        <dbReference type="EMBL" id="VFA97020.1"/>
    </source>
</evidence>
<feature type="transmembrane region" description="Helical" evidence="8">
    <location>
        <begin position="25"/>
        <end position="46"/>
    </location>
</feature>
<evidence type="ECO:0000313" key="11">
    <source>
        <dbReference type="Proteomes" id="UP000290439"/>
    </source>
</evidence>
<feature type="transmembrane region" description="Helical" evidence="8">
    <location>
        <begin position="214"/>
        <end position="232"/>
    </location>
</feature>
<dbReference type="SUPFAM" id="SSF103473">
    <property type="entry name" value="MFS general substrate transporter"/>
    <property type="match status" value="1"/>
</dbReference>
<gene>
    <name evidence="10" type="primary">stp_2</name>
    <name evidence="10" type="ORF">NCTC10797_00776</name>
</gene>
<keyword evidence="3" id="KW-1003">Cell membrane</keyword>
<feature type="transmembrane region" description="Helical" evidence="8">
    <location>
        <begin position="66"/>
        <end position="85"/>
    </location>
</feature>
<organism evidence="10 11">
    <name type="scientific">Nocardia cyriacigeorgica</name>
    <dbReference type="NCBI Taxonomy" id="135487"/>
    <lineage>
        <taxon>Bacteria</taxon>
        <taxon>Bacillati</taxon>
        <taxon>Actinomycetota</taxon>
        <taxon>Actinomycetes</taxon>
        <taxon>Mycobacteriales</taxon>
        <taxon>Nocardiaceae</taxon>
        <taxon>Nocardia</taxon>
    </lineage>
</organism>
<dbReference type="AlphaFoldDB" id="A0A4U8VTQ4"/>
<evidence type="ECO:0000259" key="9">
    <source>
        <dbReference type="PROSITE" id="PS50850"/>
    </source>
</evidence>
<evidence type="ECO:0000256" key="6">
    <source>
        <dbReference type="ARBA" id="ARBA00023136"/>
    </source>
</evidence>
<dbReference type="Proteomes" id="UP000290439">
    <property type="component" value="Chromosome"/>
</dbReference>
<feature type="region of interest" description="Disordered" evidence="7">
    <location>
        <begin position="477"/>
        <end position="511"/>
    </location>
</feature>
<feature type="transmembrane region" description="Helical" evidence="8">
    <location>
        <begin position="182"/>
        <end position="202"/>
    </location>
</feature>
<dbReference type="EMBL" id="LR215973">
    <property type="protein sequence ID" value="VFA97020.1"/>
    <property type="molecule type" value="Genomic_DNA"/>
</dbReference>
<comment type="subcellular location">
    <subcellularLocation>
        <location evidence="1">Cell membrane</location>
        <topology evidence="1">Multi-pass membrane protein</topology>
    </subcellularLocation>
</comment>
<dbReference type="GO" id="GO:0005886">
    <property type="term" value="C:plasma membrane"/>
    <property type="evidence" value="ECO:0007669"/>
    <property type="project" value="UniProtKB-SubCell"/>
</dbReference>
<dbReference type="InterPro" id="IPR004638">
    <property type="entry name" value="EmrB-like"/>
</dbReference>
<dbReference type="Gene3D" id="1.20.1250.20">
    <property type="entry name" value="MFS general substrate transporter like domains"/>
    <property type="match status" value="1"/>
</dbReference>
<evidence type="ECO:0000256" key="3">
    <source>
        <dbReference type="ARBA" id="ARBA00022475"/>
    </source>
</evidence>
<feature type="transmembrane region" description="Helical" evidence="8">
    <location>
        <begin position="346"/>
        <end position="367"/>
    </location>
</feature>
<evidence type="ECO:0000256" key="2">
    <source>
        <dbReference type="ARBA" id="ARBA00022448"/>
    </source>
</evidence>
<evidence type="ECO:0000256" key="8">
    <source>
        <dbReference type="SAM" id="Phobius"/>
    </source>
</evidence>
<dbReference type="PANTHER" id="PTHR42718">
    <property type="entry name" value="MAJOR FACILITATOR SUPERFAMILY MULTIDRUG TRANSPORTER MFSC"/>
    <property type="match status" value="1"/>
</dbReference>
<dbReference type="InterPro" id="IPR011701">
    <property type="entry name" value="MFS"/>
</dbReference>
<evidence type="ECO:0000256" key="7">
    <source>
        <dbReference type="SAM" id="MobiDB-lite"/>
    </source>
</evidence>
<feature type="transmembrane region" description="Helical" evidence="8">
    <location>
        <begin position="450"/>
        <end position="468"/>
    </location>
</feature>
<dbReference type="Pfam" id="PF07690">
    <property type="entry name" value="MFS_1"/>
    <property type="match status" value="1"/>
</dbReference>
<feature type="transmembrane region" description="Helical" evidence="8">
    <location>
        <begin position="418"/>
        <end position="438"/>
    </location>
</feature>